<keyword evidence="4" id="KW-1185">Reference proteome</keyword>
<feature type="domain" description="A-kinase anchor protein 2 C-terminal" evidence="3">
    <location>
        <begin position="148"/>
        <end position="206"/>
    </location>
</feature>
<keyword evidence="1" id="KW-0175">Coiled coil</keyword>
<reference evidence="5" key="1">
    <citation type="submission" date="2025-08" db="UniProtKB">
        <authorList>
            <consortium name="RefSeq"/>
        </authorList>
    </citation>
    <scope>IDENTIFICATION</scope>
</reference>
<evidence type="ECO:0000313" key="4">
    <source>
        <dbReference type="Proteomes" id="UP000694923"/>
    </source>
</evidence>
<feature type="compositionally biased region" description="Basic residues" evidence="2">
    <location>
        <begin position="60"/>
        <end position="76"/>
    </location>
</feature>
<dbReference type="PANTHER" id="PTHR18839">
    <property type="entry name" value="MITOTIC INTERACTOR AND SUBSTRATE OF PLK1 MISP FAMILY MEMBER"/>
    <property type="match status" value="1"/>
</dbReference>
<dbReference type="Pfam" id="PF15304">
    <property type="entry name" value="AKAP2_C"/>
    <property type="match status" value="1"/>
</dbReference>
<feature type="compositionally biased region" description="Low complexity" evidence="2">
    <location>
        <begin position="39"/>
        <end position="50"/>
    </location>
</feature>
<dbReference type="InterPro" id="IPR029304">
    <property type="entry name" value="AKAP2_C"/>
</dbReference>
<feature type="compositionally biased region" description="Basic and acidic residues" evidence="2">
    <location>
        <begin position="203"/>
        <end position="216"/>
    </location>
</feature>
<name>A0ABM0Q7C5_GALVR</name>
<feature type="compositionally biased region" description="Basic and acidic residues" evidence="2">
    <location>
        <begin position="106"/>
        <end position="118"/>
    </location>
</feature>
<dbReference type="PANTHER" id="PTHR18839:SF4">
    <property type="entry name" value="MISP FAMILY MEMBER 3"/>
    <property type="match status" value="1"/>
</dbReference>
<protein>
    <submittedName>
        <fullName evidence="5">Uncharacterized protein-like</fullName>
    </submittedName>
</protein>
<dbReference type="RefSeq" id="XP_008564266.1">
    <property type="nucleotide sequence ID" value="XM_008566044.1"/>
</dbReference>
<feature type="compositionally biased region" description="Polar residues" evidence="2">
    <location>
        <begin position="80"/>
        <end position="91"/>
    </location>
</feature>
<dbReference type="GeneID" id="103585153"/>
<feature type="region of interest" description="Disordered" evidence="2">
    <location>
        <begin position="1"/>
        <end position="129"/>
    </location>
</feature>
<gene>
    <name evidence="5" type="primary">LOC103585153</name>
</gene>
<evidence type="ECO:0000256" key="2">
    <source>
        <dbReference type="SAM" id="MobiDB-lite"/>
    </source>
</evidence>
<accession>A0ABM0Q7C5</accession>
<evidence type="ECO:0000313" key="5">
    <source>
        <dbReference type="RefSeq" id="XP_008564266.1"/>
    </source>
</evidence>
<feature type="region of interest" description="Disordered" evidence="2">
    <location>
        <begin position="162"/>
        <end position="216"/>
    </location>
</feature>
<dbReference type="InterPro" id="IPR042779">
    <property type="entry name" value="MISP/MISP3-like"/>
</dbReference>
<sequence>MSGTESQKCARWTKSGAPPKHTPRPEGGARAGPESSWQVPGAVPGPARGGRSWRPETGQRSRRCGLRLGTRGRRLRPQTAKPQNLLQNRNRGPQAEQRGPGVLSREGSRGPRAGERSPRGISRPGGRLCSAAQGRYPVLARAPPPVVPSLLEQEVREVREREQELQRQRRSVYGTAEFKEPAPSLTASRGDGKLAVIWPPRRKASENGLEKEARKP</sequence>
<organism evidence="4 5">
    <name type="scientific">Galeopterus variegatus</name>
    <name type="common">Malayan flying lemur</name>
    <name type="synonym">Cynocephalus variegatus</name>
    <dbReference type="NCBI Taxonomy" id="482537"/>
    <lineage>
        <taxon>Eukaryota</taxon>
        <taxon>Metazoa</taxon>
        <taxon>Chordata</taxon>
        <taxon>Craniata</taxon>
        <taxon>Vertebrata</taxon>
        <taxon>Euteleostomi</taxon>
        <taxon>Mammalia</taxon>
        <taxon>Eutheria</taxon>
        <taxon>Euarchontoglires</taxon>
        <taxon>Dermoptera</taxon>
        <taxon>Cynocephalidae</taxon>
        <taxon>Galeopterus</taxon>
    </lineage>
</organism>
<evidence type="ECO:0000259" key="3">
    <source>
        <dbReference type="Pfam" id="PF15304"/>
    </source>
</evidence>
<evidence type="ECO:0000256" key="1">
    <source>
        <dbReference type="ARBA" id="ARBA00023054"/>
    </source>
</evidence>
<dbReference type="Proteomes" id="UP000694923">
    <property type="component" value="Unplaced"/>
</dbReference>
<proteinExistence type="predicted"/>